<evidence type="ECO:0000256" key="1">
    <source>
        <dbReference type="ARBA" id="ARBA00022734"/>
    </source>
</evidence>
<keyword evidence="2" id="KW-1015">Disulfide bond</keyword>
<dbReference type="AlphaFoldDB" id="A0A8C5AZ87"/>
<reference evidence="8" key="1">
    <citation type="submission" date="2025-08" db="UniProtKB">
        <authorList>
            <consortium name="Ensembl"/>
        </authorList>
    </citation>
    <scope>IDENTIFICATION</scope>
</reference>
<dbReference type="InterPro" id="IPR016186">
    <property type="entry name" value="C-type_lectin-like/link_sf"/>
</dbReference>
<dbReference type="Proteomes" id="UP000694546">
    <property type="component" value="Chromosome 19"/>
</dbReference>
<feature type="region of interest" description="Disordered" evidence="5">
    <location>
        <begin position="1"/>
        <end position="51"/>
    </location>
</feature>
<dbReference type="InterPro" id="IPR052309">
    <property type="entry name" value="C-type_Lectin_Domain_Fam1"/>
</dbReference>
<evidence type="ECO:0000256" key="6">
    <source>
        <dbReference type="SAM" id="Phobius"/>
    </source>
</evidence>
<evidence type="ECO:0000256" key="3">
    <source>
        <dbReference type="ARBA" id="ARBA00023180"/>
    </source>
</evidence>
<feature type="transmembrane region" description="Helical" evidence="6">
    <location>
        <begin position="58"/>
        <end position="80"/>
    </location>
</feature>
<sequence>MARNTQGEREERIVDNYATSESLGDQHQDYVGTEESSNTLGTVRSQQPDPVSPPRCQIRGVVVLLVLLSLTLLAGLLRFVMQHKTVCMDRDVEQHHQRLENVTEQHKTISMEMEQLLQRLKNVTEQRDSLLCKQECPGGWTKFGCKCYRVTREWGSWNKHRKRCVSKGADLVVVDSKEEMDFISGYPEIFWLGATDDASEGMWRWVDGTVLSAASPSWRYICNLTHTESTVCVFNCKCSVHSAVFAVVNLTFY</sequence>
<name>A0A8C5AZ87_GADMO</name>
<evidence type="ECO:0000259" key="7">
    <source>
        <dbReference type="PROSITE" id="PS50041"/>
    </source>
</evidence>
<dbReference type="Pfam" id="PF00059">
    <property type="entry name" value="Lectin_C"/>
    <property type="match status" value="1"/>
</dbReference>
<evidence type="ECO:0000256" key="4">
    <source>
        <dbReference type="SAM" id="Coils"/>
    </source>
</evidence>
<dbReference type="Gene3D" id="3.10.100.10">
    <property type="entry name" value="Mannose-Binding Protein A, subunit A"/>
    <property type="match status" value="1"/>
</dbReference>
<feature type="compositionally biased region" description="Basic and acidic residues" evidence="5">
    <location>
        <begin position="1"/>
        <end position="14"/>
    </location>
</feature>
<organism evidence="8 9">
    <name type="scientific">Gadus morhua</name>
    <name type="common">Atlantic cod</name>
    <dbReference type="NCBI Taxonomy" id="8049"/>
    <lineage>
        <taxon>Eukaryota</taxon>
        <taxon>Metazoa</taxon>
        <taxon>Chordata</taxon>
        <taxon>Craniata</taxon>
        <taxon>Vertebrata</taxon>
        <taxon>Euteleostomi</taxon>
        <taxon>Actinopterygii</taxon>
        <taxon>Neopterygii</taxon>
        <taxon>Teleostei</taxon>
        <taxon>Neoteleostei</taxon>
        <taxon>Acanthomorphata</taxon>
        <taxon>Zeiogadaria</taxon>
        <taxon>Gadariae</taxon>
        <taxon>Gadiformes</taxon>
        <taxon>Gadoidei</taxon>
        <taxon>Gadidae</taxon>
        <taxon>Gadus</taxon>
    </lineage>
</organism>
<dbReference type="GO" id="GO:0030246">
    <property type="term" value="F:carbohydrate binding"/>
    <property type="evidence" value="ECO:0007669"/>
    <property type="project" value="UniProtKB-KW"/>
</dbReference>
<feature type="coiled-coil region" evidence="4">
    <location>
        <begin position="99"/>
        <end position="133"/>
    </location>
</feature>
<dbReference type="Ensembl" id="ENSGMOT00000059038.1">
    <property type="protein sequence ID" value="ENSGMOP00000038505.1"/>
    <property type="gene ID" value="ENSGMOG00000025216.1"/>
</dbReference>
<dbReference type="PROSITE" id="PS50041">
    <property type="entry name" value="C_TYPE_LECTIN_2"/>
    <property type="match status" value="1"/>
</dbReference>
<accession>A0A8C5AZ87</accession>
<keyword evidence="6" id="KW-0472">Membrane</keyword>
<dbReference type="InterPro" id="IPR001304">
    <property type="entry name" value="C-type_lectin-like"/>
</dbReference>
<dbReference type="PANTHER" id="PTHR46490:SF6">
    <property type="entry name" value="ASIALOGLYCOPROTEIN RECEPTOR 1-LIKE-RELATED"/>
    <property type="match status" value="1"/>
</dbReference>
<dbReference type="InterPro" id="IPR016187">
    <property type="entry name" value="CTDL_fold"/>
</dbReference>
<keyword evidence="9" id="KW-1185">Reference proteome</keyword>
<evidence type="ECO:0000256" key="5">
    <source>
        <dbReference type="SAM" id="MobiDB-lite"/>
    </source>
</evidence>
<feature type="compositionally biased region" description="Polar residues" evidence="5">
    <location>
        <begin position="34"/>
        <end position="49"/>
    </location>
</feature>
<keyword evidence="4" id="KW-0175">Coiled coil</keyword>
<evidence type="ECO:0000256" key="2">
    <source>
        <dbReference type="ARBA" id="ARBA00023157"/>
    </source>
</evidence>
<keyword evidence="1" id="KW-0430">Lectin</keyword>
<proteinExistence type="predicted"/>
<dbReference type="OMA" id="YENIPCE"/>
<evidence type="ECO:0000313" key="8">
    <source>
        <dbReference type="Ensembl" id="ENSGMOP00000038505.1"/>
    </source>
</evidence>
<reference evidence="8" key="2">
    <citation type="submission" date="2025-09" db="UniProtKB">
        <authorList>
            <consortium name="Ensembl"/>
        </authorList>
    </citation>
    <scope>IDENTIFICATION</scope>
</reference>
<evidence type="ECO:0000313" key="9">
    <source>
        <dbReference type="Proteomes" id="UP000694546"/>
    </source>
</evidence>
<dbReference type="SMART" id="SM00034">
    <property type="entry name" value="CLECT"/>
    <property type="match status" value="1"/>
</dbReference>
<dbReference type="PANTHER" id="PTHR46490">
    <property type="entry name" value="C-TYPE LECTIN DOMAIN FAMILY 12 MEMBER A-RELATED"/>
    <property type="match status" value="1"/>
</dbReference>
<dbReference type="SUPFAM" id="SSF56436">
    <property type="entry name" value="C-type lectin-like"/>
    <property type="match status" value="1"/>
</dbReference>
<feature type="domain" description="C-type lectin" evidence="7">
    <location>
        <begin position="143"/>
        <end position="233"/>
    </location>
</feature>
<protein>
    <recommendedName>
        <fullName evidence="7">C-type lectin domain-containing protein</fullName>
    </recommendedName>
</protein>
<dbReference type="GeneTree" id="ENSGT01030000239509"/>
<keyword evidence="6" id="KW-1133">Transmembrane helix</keyword>
<keyword evidence="6" id="KW-0812">Transmembrane</keyword>
<keyword evidence="3" id="KW-0325">Glycoprotein</keyword>